<accession>A0ABX8FHF8</accession>
<dbReference type="RefSeq" id="WP_214478601.1">
    <property type="nucleotide sequence ID" value="NZ_CP071709.1"/>
</dbReference>
<evidence type="ECO:0000256" key="1">
    <source>
        <dbReference type="SAM" id="SignalP"/>
    </source>
</evidence>
<dbReference type="EMBL" id="CP071709">
    <property type="protein sequence ID" value="QVY63454.1"/>
    <property type="molecule type" value="Genomic_DNA"/>
</dbReference>
<keyword evidence="3" id="KW-1185">Reference proteome</keyword>
<sequence>MQKIVSCLLFSFLMMGFVSSNCLATSLDKIPAMESSKQWEVVVDKADSQDPKSDKPELYKFYSLDIKNIGNDNIELVRVEAYRDEPNTNIEFELFTIQNDLPEKNLSPAFHHSNFPLYTKATELKVVVTWIKKSDNPNDQRRYREQFVFKQ</sequence>
<name>A0ABX8FHF8_9BACI</name>
<reference evidence="2 3" key="1">
    <citation type="submission" date="2021-03" db="EMBL/GenBank/DDBJ databases">
        <title>The first data on the complete genome of the tetrodotoxin-producing bacterium.</title>
        <authorList>
            <person name="Melnikova D.I."/>
            <person name="Nijland R."/>
            <person name="Magarlamov T.Y."/>
        </authorList>
    </citation>
    <scope>NUCLEOTIDE SEQUENCE [LARGE SCALE GENOMIC DNA]</scope>
    <source>
        <strain evidence="2 3">1839</strain>
    </source>
</reference>
<evidence type="ECO:0000313" key="3">
    <source>
        <dbReference type="Proteomes" id="UP000679247"/>
    </source>
</evidence>
<feature type="signal peptide" evidence="1">
    <location>
        <begin position="1"/>
        <end position="24"/>
    </location>
</feature>
<organism evidence="2 3">
    <name type="scientific">Cytobacillus gottheilii</name>
    <dbReference type="NCBI Taxonomy" id="859144"/>
    <lineage>
        <taxon>Bacteria</taxon>
        <taxon>Bacillati</taxon>
        <taxon>Bacillota</taxon>
        <taxon>Bacilli</taxon>
        <taxon>Bacillales</taxon>
        <taxon>Bacillaceae</taxon>
        <taxon>Cytobacillus</taxon>
    </lineage>
</organism>
<dbReference type="Proteomes" id="UP000679247">
    <property type="component" value="Chromosome"/>
</dbReference>
<gene>
    <name evidence="2" type="ORF">J1899_10565</name>
</gene>
<protein>
    <submittedName>
        <fullName evidence="2">Uncharacterized protein</fullName>
    </submittedName>
</protein>
<feature type="chain" id="PRO_5046170024" evidence="1">
    <location>
        <begin position="25"/>
        <end position="151"/>
    </location>
</feature>
<keyword evidence="1" id="KW-0732">Signal</keyword>
<proteinExistence type="predicted"/>
<evidence type="ECO:0000313" key="2">
    <source>
        <dbReference type="EMBL" id="QVY63454.1"/>
    </source>
</evidence>